<evidence type="ECO:0000313" key="11">
    <source>
        <dbReference type="Proteomes" id="UP000730161"/>
    </source>
</evidence>
<dbReference type="NCBIfam" id="TIGR04178">
    <property type="entry name" value="exo_archaeo"/>
    <property type="match status" value="1"/>
</dbReference>
<feature type="transmembrane region" description="Helical" evidence="9">
    <location>
        <begin position="51"/>
        <end position="68"/>
    </location>
</feature>
<feature type="transmembrane region" description="Helical" evidence="9">
    <location>
        <begin position="176"/>
        <end position="203"/>
    </location>
</feature>
<evidence type="ECO:0000256" key="5">
    <source>
        <dbReference type="ARBA" id="ARBA00022801"/>
    </source>
</evidence>
<organism evidence="10 11">
    <name type="scientific">Methanocalculus chunghsingensis</name>
    <dbReference type="NCBI Taxonomy" id="156457"/>
    <lineage>
        <taxon>Archaea</taxon>
        <taxon>Methanobacteriati</taxon>
        <taxon>Methanobacteriota</taxon>
        <taxon>Stenosarchaea group</taxon>
        <taxon>Methanomicrobia</taxon>
        <taxon>Methanomicrobiales</taxon>
        <taxon>Methanocalculaceae</taxon>
        <taxon>Methanocalculus</taxon>
    </lineage>
</organism>
<evidence type="ECO:0000256" key="9">
    <source>
        <dbReference type="SAM" id="Phobius"/>
    </source>
</evidence>
<dbReference type="GO" id="GO:0006508">
    <property type="term" value="P:proteolysis"/>
    <property type="evidence" value="ECO:0007669"/>
    <property type="project" value="UniProtKB-KW"/>
</dbReference>
<keyword evidence="7 9" id="KW-0472">Membrane</keyword>
<protein>
    <submittedName>
        <fullName evidence="10">Cytochrome oxidase subunit I</fullName>
    </submittedName>
</protein>
<dbReference type="InterPro" id="IPR019127">
    <property type="entry name" value="Exosortase"/>
</dbReference>
<gene>
    <name evidence="10" type="ORF">RJ53_10990</name>
</gene>
<dbReference type="GO" id="GO:0005886">
    <property type="term" value="C:plasma membrane"/>
    <property type="evidence" value="ECO:0007669"/>
    <property type="project" value="UniProtKB-SubCell"/>
</dbReference>
<keyword evidence="5" id="KW-0378">Hydrolase</keyword>
<keyword evidence="3" id="KW-0645">Protease</keyword>
<proteinExistence type="predicted"/>
<evidence type="ECO:0000256" key="7">
    <source>
        <dbReference type="ARBA" id="ARBA00023136"/>
    </source>
</evidence>
<keyword evidence="11" id="KW-1185">Reference proteome</keyword>
<dbReference type="AlphaFoldDB" id="A0A8J7W7S8"/>
<evidence type="ECO:0000256" key="1">
    <source>
        <dbReference type="ARBA" id="ARBA00004651"/>
    </source>
</evidence>
<name>A0A8J7W7S8_9EURY</name>
<feature type="transmembrane region" description="Helical" evidence="9">
    <location>
        <begin position="80"/>
        <end position="97"/>
    </location>
</feature>
<dbReference type="GO" id="GO:0008233">
    <property type="term" value="F:peptidase activity"/>
    <property type="evidence" value="ECO:0007669"/>
    <property type="project" value="UniProtKB-KW"/>
</dbReference>
<feature type="transmembrane region" description="Helical" evidence="9">
    <location>
        <begin position="223"/>
        <end position="247"/>
    </location>
</feature>
<feature type="transmembrane region" description="Helical" evidence="9">
    <location>
        <begin position="22"/>
        <end position="39"/>
    </location>
</feature>
<keyword evidence="4 9" id="KW-0812">Transmembrane</keyword>
<dbReference type="OrthoDB" id="200496at2157"/>
<evidence type="ECO:0000256" key="4">
    <source>
        <dbReference type="ARBA" id="ARBA00022692"/>
    </source>
</evidence>
<comment type="caution">
    <text evidence="10">The sequence shown here is derived from an EMBL/GenBank/DDBJ whole genome shotgun (WGS) entry which is preliminary data.</text>
</comment>
<dbReference type="RefSeq" id="WP_211531732.1">
    <property type="nucleotide sequence ID" value="NZ_JWHL01000028.1"/>
</dbReference>
<dbReference type="Pfam" id="PF09721">
    <property type="entry name" value="Exosortase_EpsH"/>
    <property type="match status" value="1"/>
</dbReference>
<evidence type="ECO:0000256" key="8">
    <source>
        <dbReference type="PIRSR" id="PIRSR025737-1"/>
    </source>
</evidence>
<dbReference type="PIRSF" id="PIRSF025737">
    <property type="entry name" value="Cyco1"/>
    <property type="match status" value="1"/>
</dbReference>
<feature type="active site" description="Acyl-thioester intermediate" evidence="8">
    <location>
        <position position="152"/>
    </location>
</feature>
<sequence>MSEYLVLISCIGFLLFLIPNRYRWYAGVIGWAAISLLLLVSLPDFLAINNFLYPTLGILSVPFLYLTARRLLMKDETIGGLTRAAGIAFLIYAPFGFIQPLGNWLIGVVVGQLVWLLHLLNYPMELIAWNMLMGGSIPGSNMGFRLEIILGCTGIQSIAIMLGVALMVPTTLRQKVLAFLIIAPVIYILNLFRNTYVFMAYTGQWYPWYPDLVGNGNYGYESFFWAHNVFCELLALGILIAIAYGLFRIIPDLAVMAERLVTIYIGDIRQVFLRDR</sequence>
<keyword evidence="2" id="KW-1003">Cell membrane</keyword>
<evidence type="ECO:0000313" key="10">
    <source>
        <dbReference type="EMBL" id="MBR1369974.1"/>
    </source>
</evidence>
<feature type="transmembrane region" description="Helical" evidence="9">
    <location>
        <begin position="144"/>
        <end position="169"/>
    </location>
</feature>
<reference evidence="10" key="1">
    <citation type="submission" date="2014-12" db="EMBL/GenBank/DDBJ databases">
        <authorList>
            <person name="Huang H.-H."/>
            <person name="Chen S.-C."/>
            <person name="Lai M.-C."/>
        </authorList>
    </citation>
    <scope>NUCLEOTIDE SEQUENCE</scope>
    <source>
        <strain evidence="10">K1F9705b</strain>
    </source>
</reference>
<evidence type="ECO:0000256" key="2">
    <source>
        <dbReference type="ARBA" id="ARBA00022475"/>
    </source>
</evidence>
<dbReference type="InterPro" id="IPR014522">
    <property type="entry name" value="ArtA"/>
</dbReference>
<comment type="subcellular location">
    <subcellularLocation>
        <location evidence="1">Cell membrane</location>
        <topology evidence="1">Multi-pass membrane protein</topology>
    </subcellularLocation>
</comment>
<dbReference type="Proteomes" id="UP000730161">
    <property type="component" value="Unassembled WGS sequence"/>
</dbReference>
<keyword evidence="6 9" id="KW-1133">Transmembrane helix</keyword>
<dbReference type="InterPro" id="IPR026392">
    <property type="entry name" value="Exo/Archaeosortase_dom"/>
</dbReference>
<evidence type="ECO:0000256" key="6">
    <source>
        <dbReference type="ARBA" id="ARBA00022989"/>
    </source>
</evidence>
<accession>A0A8J7W7S8</accession>
<evidence type="ECO:0000256" key="3">
    <source>
        <dbReference type="ARBA" id="ARBA00022670"/>
    </source>
</evidence>
<dbReference type="NCBIfam" id="TIGR04125">
    <property type="entry name" value="exosort_PGF_TRM"/>
    <property type="match status" value="1"/>
</dbReference>
<feature type="active site" description="Proton donor" evidence="8">
    <location>
        <position position="193"/>
    </location>
</feature>
<dbReference type="EMBL" id="JWHL01000028">
    <property type="protein sequence ID" value="MBR1369974.1"/>
    <property type="molecule type" value="Genomic_DNA"/>
</dbReference>